<name>D9QI75_BRESC</name>
<evidence type="ECO:0000313" key="3">
    <source>
        <dbReference type="Proteomes" id="UP000002696"/>
    </source>
</evidence>
<dbReference type="BioCyc" id="BSUB633149:G1GM8-65-MONOMER"/>
<gene>
    <name evidence="2" type="ordered locus">Bresu_0063</name>
</gene>
<evidence type="ECO:0000256" key="1">
    <source>
        <dbReference type="SAM" id="Phobius"/>
    </source>
</evidence>
<dbReference type="HOGENOM" id="CLU_2367330_0_0_5"/>
<keyword evidence="1" id="KW-0472">Membrane</keyword>
<reference evidence="3" key="1">
    <citation type="journal article" date="2011" name="J. Bacteriol.">
        <title>Genome sequences of eight morphologically diverse alphaproteobacteria.</title>
        <authorList>
            <consortium name="US DOE Joint Genome Institute"/>
            <person name="Brown P.J."/>
            <person name="Kysela D.T."/>
            <person name="Buechlein A."/>
            <person name="Hemmerich C."/>
            <person name="Brun Y.V."/>
        </authorList>
    </citation>
    <scope>NUCLEOTIDE SEQUENCE [LARGE SCALE GENOMIC DNA]</scope>
    <source>
        <strain evidence="3">ATCC 15264 / DSM 4735 / LMG 14903 / NBRC 16000 / CB 81</strain>
    </source>
</reference>
<dbReference type="Proteomes" id="UP000002696">
    <property type="component" value="Chromosome"/>
</dbReference>
<dbReference type="KEGG" id="bsb:Bresu_0063"/>
<organism evidence="2 3">
    <name type="scientific">Brevundimonas subvibrioides (strain ATCC 15264 / DSM 4735 / LMG 14903 / NBRC 16000 / CB 81)</name>
    <name type="common">Caulobacter subvibrioides</name>
    <dbReference type="NCBI Taxonomy" id="633149"/>
    <lineage>
        <taxon>Bacteria</taxon>
        <taxon>Pseudomonadati</taxon>
        <taxon>Pseudomonadota</taxon>
        <taxon>Alphaproteobacteria</taxon>
        <taxon>Caulobacterales</taxon>
        <taxon>Caulobacteraceae</taxon>
        <taxon>Brevundimonas</taxon>
    </lineage>
</organism>
<dbReference type="InParanoid" id="D9QI75"/>
<accession>D9QI75</accession>
<evidence type="ECO:0000313" key="2">
    <source>
        <dbReference type="EMBL" id="ADK99377.1"/>
    </source>
</evidence>
<keyword evidence="3" id="KW-1185">Reference proteome</keyword>
<keyword evidence="1" id="KW-1133">Transmembrane helix</keyword>
<keyword evidence="1" id="KW-0812">Transmembrane</keyword>
<proteinExistence type="predicted"/>
<dbReference type="AlphaFoldDB" id="D9QI75"/>
<feature type="transmembrane region" description="Helical" evidence="1">
    <location>
        <begin position="42"/>
        <end position="65"/>
    </location>
</feature>
<sequence length="109" mass="11394">MLDPREYAAFWGACGGLLSGAVGLVTAYSAKAGNPIAQRRAWLGLALGIVAGPIAAEALTEGIVLKIIPALDMRGVALTVGWMVANDPRALFDMLTRVVRAVFNLEPSS</sequence>
<dbReference type="EMBL" id="CP002102">
    <property type="protein sequence ID" value="ADK99377.1"/>
    <property type="molecule type" value="Genomic_DNA"/>
</dbReference>
<protein>
    <submittedName>
        <fullName evidence="2">Uncharacterized protein</fullName>
    </submittedName>
</protein>
<dbReference type="STRING" id="633149.Bresu_0063"/>
<dbReference type="RefSeq" id="WP_013267482.1">
    <property type="nucleotide sequence ID" value="NC_014375.1"/>
</dbReference>
<feature type="transmembrane region" description="Helical" evidence="1">
    <location>
        <begin position="7"/>
        <end position="30"/>
    </location>
</feature>